<evidence type="ECO:0000259" key="5">
    <source>
        <dbReference type="PROSITE" id="PS50026"/>
    </source>
</evidence>
<feature type="domain" description="EGF-like" evidence="5">
    <location>
        <begin position="142"/>
        <end position="174"/>
    </location>
</feature>
<dbReference type="GO" id="GO:0043005">
    <property type="term" value="C:neuron projection"/>
    <property type="evidence" value="ECO:0007669"/>
    <property type="project" value="TreeGrafter"/>
</dbReference>
<dbReference type="SUPFAM" id="SSF57196">
    <property type="entry name" value="EGF/Laminin"/>
    <property type="match status" value="1"/>
</dbReference>
<evidence type="ECO:0000313" key="6">
    <source>
        <dbReference type="EMBL" id="ETE57341.1"/>
    </source>
</evidence>
<dbReference type="GO" id="GO:0042803">
    <property type="term" value="F:protein homodimerization activity"/>
    <property type="evidence" value="ECO:0007669"/>
    <property type="project" value="TreeGrafter"/>
</dbReference>
<proteinExistence type="predicted"/>
<dbReference type="InterPro" id="IPR051216">
    <property type="entry name" value="Teneurin"/>
</dbReference>
<dbReference type="GO" id="GO:0048666">
    <property type="term" value="P:neuron development"/>
    <property type="evidence" value="ECO:0007669"/>
    <property type="project" value="TreeGrafter"/>
</dbReference>
<keyword evidence="2" id="KW-0677">Repeat</keyword>
<dbReference type="GO" id="GO:0046982">
    <property type="term" value="F:protein heterodimerization activity"/>
    <property type="evidence" value="ECO:0007669"/>
    <property type="project" value="TreeGrafter"/>
</dbReference>
<feature type="non-terminal residue" evidence="6">
    <location>
        <position position="1"/>
    </location>
</feature>
<dbReference type="AlphaFoldDB" id="V8N605"/>
<keyword evidence="3 4" id="KW-1015">Disulfide bond</keyword>
<name>V8N605_OPHHA</name>
<dbReference type="CDD" id="cd00054">
    <property type="entry name" value="EGF_CA"/>
    <property type="match status" value="1"/>
</dbReference>
<dbReference type="Pfam" id="PF23106">
    <property type="entry name" value="EGF_Teneurin"/>
    <property type="match status" value="1"/>
</dbReference>
<dbReference type="FunFam" id="2.10.25.10:FF:000132">
    <property type="entry name" value="Teneurin transmembrane protein 4"/>
    <property type="match status" value="1"/>
</dbReference>
<dbReference type="PANTHER" id="PTHR11219:SF9">
    <property type="entry name" value="TENEURIN-4"/>
    <property type="match status" value="1"/>
</dbReference>
<keyword evidence="7" id="KW-1185">Reference proteome</keyword>
<evidence type="ECO:0000313" key="7">
    <source>
        <dbReference type="Proteomes" id="UP000018936"/>
    </source>
</evidence>
<dbReference type="InterPro" id="IPR000742">
    <property type="entry name" value="EGF"/>
</dbReference>
<organism evidence="6 7">
    <name type="scientific">Ophiophagus hannah</name>
    <name type="common">King cobra</name>
    <name type="synonym">Naja hannah</name>
    <dbReference type="NCBI Taxonomy" id="8665"/>
    <lineage>
        <taxon>Eukaryota</taxon>
        <taxon>Metazoa</taxon>
        <taxon>Chordata</taxon>
        <taxon>Craniata</taxon>
        <taxon>Vertebrata</taxon>
        <taxon>Euteleostomi</taxon>
        <taxon>Lepidosauria</taxon>
        <taxon>Squamata</taxon>
        <taxon>Bifurcata</taxon>
        <taxon>Unidentata</taxon>
        <taxon>Episquamata</taxon>
        <taxon>Toxicofera</taxon>
        <taxon>Serpentes</taxon>
        <taxon>Colubroidea</taxon>
        <taxon>Elapidae</taxon>
        <taxon>Elapinae</taxon>
        <taxon>Ophiophagus</taxon>
    </lineage>
</organism>
<gene>
    <name evidence="6" type="primary">Odz4</name>
    <name evidence="6" type="ORF">L345_16944</name>
</gene>
<evidence type="ECO:0000256" key="2">
    <source>
        <dbReference type="ARBA" id="ARBA00022737"/>
    </source>
</evidence>
<evidence type="ECO:0000256" key="4">
    <source>
        <dbReference type="PROSITE-ProRule" id="PRU00076"/>
    </source>
</evidence>
<dbReference type="OrthoDB" id="9033074at2759"/>
<dbReference type="EMBL" id="AZIM01008731">
    <property type="protein sequence ID" value="ETE57341.1"/>
    <property type="molecule type" value="Genomic_DNA"/>
</dbReference>
<comment type="caution">
    <text evidence="4">Lacks conserved residue(s) required for the propagation of feature annotation.</text>
</comment>
<evidence type="ECO:0000256" key="3">
    <source>
        <dbReference type="ARBA" id="ARBA00023157"/>
    </source>
</evidence>
<dbReference type="PROSITE" id="PS00022">
    <property type="entry name" value="EGF_1"/>
    <property type="match status" value="1"/>
</dbReference>
<dbReference type="GO" id="GO:0050839">
    <property type="term" value="F:cell adhesion molecule binding"/>
    <property type="evidence" value="ECO:0007669"/>
    <property type="project" value="TreeGrafter"/>
</dbReference>
<dbReference type="PROSITE" id="PS01186">
    <property type="entry name" value="EGF_2"/>
    <property type="match status" value="1"/>
</dbReference>
<dbReference type="Proteomes" id="UP000018936">
    <property type="component" value="Unassembled WGS sequence"/>
</dbReference>
<protein>
    <submittedName>
        <fullName evidence="6">Teneurin-4</fullName>
    </submittedName>
</protein>
<keyword evidence="1 4" id="KW-0245">EGF-like domain</keyword>
<dbReference type="Gene3D" id="2.10.25.10">
    <property type="entry name" value="Laminin"/>
    <property type="match status" value="1"/>
</dbReference>
<comment type="caution">
    <text evidence="6">The sequence shown here is derived from an EMBL/GenBank/DDBJ whole genome shotgun (WGS) entry which is preliminary data.</text>
</comment>
<feature type="disulfide bond" evidence="4">
    <location>
        <begin position="164"/>
        <end position="173"/>
    </location>
</feature>
<accession>V8N605</accession>
<dbReference type="GO" id="GO:0007157">
    <property type="term" value="P:heterophilic cell-cell adhesion via plasma membrane cell adhesion molecules"/>
    <property type="evidence" value="ECO:0007669"/>
    <property type="project" value="TreeGrafter"/>
</dbReference>
<dbReference type="PANTHER" id="PTHR11219">
    <property type="entry name" value="TENEURIN AND N-ACETYLGLUCOSAMINE-1-PHOSPHODIESTER ALPHA-N-ACETYLGLUCOSAMINIDASE"/>
    <property type="match status" value="1"/>
</dbReference>
<reference evidence="6 7" key="1">
    <citation type="journal article" date="2013" name="Proc. Natl. Acad. Sci. U.S.A.">
        <title>The king cobra genome reveals dynamic gene evolution and adaptation in the snake venom system.</title>
        <authorList>
            <person name="Vonk F.J."/>
            <person name="Casewell N.R."/>
            <person name="Henkel C.V."/>
            <person name="Heimberg A.M."/>
            <person name="Jansen H.J."/>
            <person name="McCleary R.J."/>
            <person name="Kerkkamp H.M."/>
            <person name="Vos R.A."/>
            <person name="Guerreiro I."/>
            <person name="Calvete J.J."/>
            <person name="Wuster W."/>
            <person name="Woods A.E."/>
            <person name="Logan J.M."/>
            <person name="Harrison R.A."/>
            <person name="Castoe T.A."/>
            <person name="de Koning A.P."/>
            <person name="Pollock D.D."/>
            <person name="Yandell M."/>
            <person name="Calderon D."/>
            <person name="Renjifo C."/>
            <person name="Currier R.B."/>
            <person name="Salgado D."/>
            <person name="Pla D."/>
            <person name="Sanz L."/>
            <person name="Hyder A.S."/>
            <person name="Ribeiro J.M."/>
            <person name="Arntzen J.W."/>
            <person name="van den Thillart G.E."/>
            <person name="Boetzer M."/>
            <person name="Pirovano W."/>
            <person name="Dirks R.P."/>
            <person name="Spaink H.P."/>
            <person name="Duboule D."/>
            <person name="McGlinn E."/>
            <person name="Kini R.M."/>
            <person name="Richardson M.K."/>
        </authorList>
    </citation>
    <scope>NUCLEOTIDE SEQUENCE</scope>
    <source>
        <tissue evidence="6">Blood</tissue>
    </source>
</reference>
<evidence type="ECO:0000256" key="1">
    <source>
        <dbReference type="ARBA" id="ARBA00022536"/>
    </source>
</evidence>
<dbReference type="PROSITE" id="PS50026">
    <property type="entry name" value="EGF_3"/>
    <property type="match status" value="1"/>
</dbReference>
<sequence>MELSESKPIRANDVASCKGFPTFALPLYLMGGAITSKPYSQAPLVPLPHCCQILEAPESVHNSQMVLAPSLYRTQDPCPSPTQTPGLVPVLPHCPAQAAGEPQHCRPTLIVHLMTLFCVVFFLPSVLPSVVHGWKGAECDVPTNQCVDVSCNSHGTCIMGTCICNPGYKGESCEEGNSLLRFRGVLSPQLDKFQNAGRFFDSLGMVGAGGVLARGATKRPARSSFQRYRLTQTEEQKERSWVKKPLE</sequence>